<dbReference type="WBParaSite" id="GPLIN_000155100">
    <property type="protein sequence ID" value="GPLIN_000155100"/>
    <property type="gene ID" value="GPLIN_000155100"/>
</dbReference>
<dbReference type="PANTHER" id="PTHR45774:SF3">
    <property type="entry name" value="BTB (POZ) DOMAIN-CONTAINING 2B-RELATED"/>
    <property type="match status" value="1"/>
</dbReference>
<dbReference type="SMART" id="SM00225">
    <property type="entry name" value="BTB"/>
    <property type="match status" value="1"/>
</dbReference>
<dbReference type="Pfam" id="PF00651">
    <property type="entry name" value="BTB"/>
    <property type="match status" value="1"/>
</dbReference>
<dbReference type="InterPro" id="IPR008974">
    <property type="entry name" value="TRAF-like"/>
</dbReference>
<accession>A0A183BLR6</accession>
<evidence type="ECO:0000259" key="2">
    <source>
        <dbReference type="PROSITE" id="PS50144"/>
    </source>
</evidence>
<sequence length="389" mass="43662">MSNSNSVNSRRKRLLNTGNGADVHFLVGEGDEKQLLPAHKALLGTASDVFETMFRFDAQNAKSAAGTAPSKVTEEPIEVPDVEVGAFKTMLAFIYADDLRGLNGENAIAVLYAAKKYDMPELIEACVNFTTGKLSNALLAFDHARVLGEEALCWADEKCRQNGEKCSAENRRAMLGPALFKIRFPLIAQKNFSENIVPCGELTSDELVSIFLYYEQPDRVLPERYPLQFPTKRRSLAKSADDDPYKAKGKIILKIDKVSKFGRGDDAKNRDRLSEAVYIRGLPWNIWAKKVGFTQKQLGFYLECNRKNRDRNWSCASSATLRIVSQMEGKSDFTQMISHIFHSKENGWGFAHFMTFEKLMDPNNGWYDETNDTAILEADVIADKPDGVE</sequence>
<dbReference type="Proteomes" id="UP000050741">
    <property type="component" value="Unassembled WGS sequence"/>
</dbReference>
<dbReference type="Gene3D" id="3.30.710.10">
    <property type="entry name" value="Potassium Channel Kv1.1, Chain A"/>
    <property type="match status" value="1"/>
</dbReference>
<evidence type="ECO:0000259" key="1">
    <source>
        <dbReference type="PROSITE" id="PS50097"/>
    </source>
</evidence>
<dbReference type="AlphaFoldDB" id="A0A183BLR6"/>
<dbReference type="GO" id="GO:0022008">
    <property type="term" value="P:neurogenesis"/>
    <property type="evidence" value="ECO:0007669"/>
    <property type="project" value="TreeGrafter"/>
</dbReference>
<name>A0A183BLR6_GLOPA</name>
<feature type="domain" description="BTB" evidence="1">
    <location>
        <begin position="21"/>
        <end position="99"/>
    </location>
</feature>
<dbReference type="Gene3D" id="2.60.210.10">
    <property type="entry name" value="Apoptosis, Tumor Necrosis Factor Receptor Associated Protein 2, Chain A"/>
    <property type="match status" value="1"/>
</dbReference>
<evidence type="ECO:0000313" key="3">
    <source>
        <dbReference type="Proteomes" id="UP000050741"/>
    </source>
</evidence>
<dbReference type="SUPFAM" id="SSF49599">
    <property type="entry name" value="TRAF domain-like"/>
    <property type="match status" value="1"/>
</dbReference>
<dbReference type="InterPro" id="IPR002083">
    <property type="entry name" value="MATH/TRAF_dom"/>
</dbReference>
<keyword evidence="3" id="KW-1185">Reference proteome</keyword>
<evidence type="ECO:0000313" key="4">
    <source>
        <dbReference type="WBParaSite" id="GPLIN_000155100"/>
    </source>
</evidence>
<proteinExistence type="predicted"/>
<dbReference type="Pfam" id="PF22486">
    <property type="entry name" value="MATH_2"/>
    <property type="match status" value="1"/>
</dbReference>
<reference evidence="3" key="1">
    <citation type="submission" date="2014-05" db="EMBL/GenBank/DDBJ databases">
        <title>The genome and life-stage specific transcriptomes of Globodera pallida elucidate key aspects of plant parasitism by a cyst nematode.</title>
        <authorList>
            <person name="Cotton J.A."/>
            <person name="Lilley C.J."/>
            <person name="Jones L.M."/>
            <person name="Kikuchi T."/>
            <person name="Reid A.J."/>
            <person name="Thorpe P."/>
            <person name="Tsai I.J."/>
            <person name="Beasley H."/>
            <person name="Blok V."/>
            <person name="Cock P.J.A."/>
            <person name="Van den Akker S.E."/>
            <person name="Holroyd N."/>
            <person name="Hunt M."/>
            <person name="Mantelin S."/>
            <person name="Naghra H."/>
            <person name="Pain A."/>
            <person name="Palomares-Rius J.E."/>
            <person name="Zarowiecki M."/>
            <person name="Berriman M."/>
            <person name="Jones J.T."/>
            <person name="Urwin P.E."/>
        </authorList>
    </citation>
    <scope>NUCLEOTIDE SEQUENCE [LARGE SCALE GENOMIC DNA]</scope>
    <source>
        <strain evidence="3">Lindley</strain>
    </source>
</reference>
<dbReference type="PROSITE" id="PS50144">
    <property type="entry name" value="MATH"/>
    <property type="match status" value="1"/>
</dbReference>
<organism evidence="3 4">
    <name type="scientific">Globodera pallida</name>
    <name type="common">Potato cyst nematode worm</name>
    <name type="synonym">Heterodera pallida</name>
    <dbReference type="NCBI Taxonomy" id="36090"/>
    <lineage>
        <taxon>Eukaryota</taxon>
        <taxon>Metazoa</taxon>
        <taxon>Ecdysozoa</taxon>
        <taxon>Nematoda</taxon>
        <taxon>Chromadorea</taxon>
        <taxon>Rhabditida</taxon>
        <taxon>Tylenchina</taxon>
        <taxon>Tylenchomorpha</taxon>
        <taxon>Tylenchoidea</taxon>
        <taxon>Heteroderidae</taxon>
        <taxon>Heteroderinae</taxon>
        <taxon>Globodera</taxon>
    </lineage>
</organism>
<dbReference type="PROSITE" id="PS50097">
    <property type="entry name" value="BTB"/>
    <property type="match status" value="1"/>
</dbReference>
<dbReference type="SMART" id="SM00061">
    <property type="entry name" value="MATH"/>
    <property type="match status" value="1"/>
</dbReference>
<dbReference type="InterPro" id="IPR011333">
    <property type="entry name" value="SKP1/BTB/POZ_sf"/>
</dbReference>
<feature type="domain" description="MATH" evidence="2">
    <location>
        <begin position="248"/>
        <end position="380"/>
    </location>
</feature>
<dbReference type="PANTHER" id="PTHR45774">
    <property type="entry name" value="BTB/POZ DOMAIN-CONTAINING"/>
    <property type="match status" value="1"/>
</dbReference>
<protein>
    <submittedName>
        <fullName evidence="4">BTB domain-containing protein</fullName>
    </submittedName>
</protein>
<dbReference type="InterPro" id="IPR000210">
    <property type="entry name" value="BTB/POZ_dom"/>
</dbReference>
<reference evidence="4" key="2">
    <citation type="submission" date="2016-06" db="UniProtKB">
        <authorList>
            <consortium name="WormBaseParasite"/>
        </authorList>
    </citation>
    <scope>IDENTIFICATION</scope>
</reference>
<dbReference type="SUPFAM" id="SSF54695">
    <property type="entry name" value="POZ domain"/>
    <property type="match status" value="1"/>
</dbReference>
<dbReference type="GO" id="GO:0005829">
    <property type="term" value="C:cytosol"/>
    <property type="evidence" value="ECO:0007669"/>
    <property type="project" value="TreeGrafter"/>
</dbReference>